<evidence type="ECO:0000259" key="9">
    <source>
        <dbReference type="PROSITE" id="PS50073"/>
    </source>
</evidence>
<feature type="region of interest" description="Disordered" evidence="8">
    <location>
        <begin position="228"/>
        <end position="270"/>
    </location>
</feature>
<feature type="region of interest" description="Disordered" evidence="8">
    <location>
        <begin position="330"/>
        <end position="415"/>
    </location>
</feature>
<dbReference type="SMART" id="SM01090">
    <property type="entry name" value="Copper-fist"/>
    <property type="match status" value="1"/>
</dbReference>
<keyword evidence="4" id="KW-0186">Copper</keyword>
<proteinExistence type="predicted"/>
<dbReference type="InterPro" id="IPR051763">
    <property type="entry name" value="Copper_Homeo_Regul"/>
</dbReference>
<feature type="compositionally biased region" description="Polar residues" evidence="8">
    <location>
        <begin position="330"/>
        <end position="343"/>
    </location>
</feature>
<dbReference type="OrthoDB" id="5600085at2759"/>
<dbReference type="GO" id="GO:0006879">
    <property type="term" value="P:intracellular iron ion homeostasis"/>
    <property type="evidence" value="ECO:0007669"/>
    <property type="project" value="TreeGrafter"/>
</dbReference>
<keyword evidence="7" id="KW-0539">Nucleus</keyword>
<keyword evidence="11" id="KW-1185">Reference proteome</keyword>
<dbReference type="Proteomes" id="UP000800093">
    <property type="component" value="Unassembled WGS sequence"/>
</dbReference>
<dbReference type="SMART" id="SM00412">
    <property type="entry name" value="Cu_FIST"/>
    <property type="match status" value="1"/>
</dbReference>
<dbReference type="InterPro" id="IPR001083">
    <property type="entry name" value="Cu_fist_DNA-bd_dom"/>
</dbReference>
<keyword evidence="5" id="KW-0805">Transcription regulation</keyword>
<dbReference type="GO" id="GO:0000981">
    <property type="term" value="F:DNA-binding transcription factor activity, RNA polymerase II-specific"/>
    <property type="evidence" value="ECO:0007669"/>
    <property type="project" value="TreeGrafter"/>
</dbReference>
<evidence type="ECO:0000256" key="7">
    <source>
        <dbReference type="ARBA" id="ARBA00023242"/>
    </source>
</evidence>
<evidence type="ECO:0000256" key="3">
    <source>
        <dbReference type="ARBA" id="ARBA00022833"/>
    </source>
</evidence>
<name>A0A9P4KF75_9PLEO</name>
<sequence length="517" mass="55237">MPVIGGEKYACMSCIKGHRVSGCTHTERELHHINPKGRPVKQCDHCRIHRKDRSHHVKCGCGEKKDKHKDKGDAKGEIFAGISVDEVSNHAAVDDNRCCCHSGAKCICGLKKDNVDLKLDTSKHSLHDARAKPKLTSTHSESTLTVFANGHHKPCHRNNNSAHVSGAPYKIPRPHSLHGSAAFAAYSQSGIYGLPDVPAQRSMDTLSMSNTDYYTMLGSGQRSVDGLPITPLTGSADSSGVQESLFNTQPTSFPQDGASPSESQGSDTISTTQWPWASTFTPVSRNFGFSSLSTSPSQDCLPNLADDWAIPSAGLSNPLWSAGDLPLNPNKLSDTLTQPISHSGDSRHSAPGLTTASSAQSEMGEPALFGDMDLRNPQPNGSDSLFWDDKPTYHSTASAPSEARSIPTSIPVTTSSDAQGLEFDLTDRTIEGSPFKTSIGFTPNTLAFSSNSLEDSPVAEDIGTMSISIPSSVEISEPSAIAMPNNVDDVVSNDPWLLEQNSFGGLGGFDVSYSNWP</sequence>
<keyword evidence="2" id="KW-0479">Metal-binding</keyword>
<protein>
    <recommendedName>
        <fullName evidence="9">Copper-fist domain-containing protein</fullName>
    </recommendedName>
</protein>
<evidence type="ECO:0000256" key="1">
    <source>
        <dbReference type="ARBA" id="ARBA00004123"/>
    </source>
</evidence>
<dbReference type="GO" id="GO:0000978">
    <property type="term" value="F:RNA polymerase II cis-regulatory region sequence-specific DNA binding"/>
    <property type="evidence" value="ECO:0007669"/>
    <property type="project" value="TreeGrafter"/>
</dbReference>
<dbReference type="GO" id="GO:0045944">
    <property type="term" value="P:positive regulation of transcription by RNA polymerase II"/>
    <property type="evidence" value="ECO:0007669"/>
    <property type="project" value="TreeGrafter"/>
</dbReference>
<evidence type="ECO:0000256" key="6">
    <source>
        <dbReference type="ARBA" id="ARBA00023163"/>
    </source>
</evidence>
<dbReference type="EMBL" id="ML986590">
    <property type="protein sequence ID" value="KAF2267515.1"/>
    <property type="molecule type" value="Genomic_DNA"/>
</dbReference>
<dbReference type="PANTHER" id="PTHR28088">
    <property type="entry name" value="TRANSCRIPTIONAL ACTIVATOR HAA1-RELATED"/>
    <property type="match status" value="1"/>
</dbReference>
<feature type="compositionally biased region" description="Polar residues" evidence="8">
    <location>
        <begin position="232"/>
        <end position="270"/>
    </location>
</feature>
<evidence type="ECO:0000256" key="5">
    <source>
        <dbReference type="ARBA" id="ARBA00023015"/>
    </source>
</evidence>
<comment type="caution">
    <text evidence="10">The sequence shown here is derived from an EMBL/GenBank/DDBJ whole genome shotgun (WGS) entry which is preliminary data.</text>
</comment>
<organism evidence="10 11">
    <name type="scientific">Lojkania enalia</name>
    <dbReference type="NCBI Taxonomy" id="147567"/>
    <lineage>
        <taxon>Eukaryota</taxon>
        <taxon>Fungi</taxon>
        <taxon>Dikarya</taxon>
        <taxon>Ascomycota</taxon>
        <taxon>Pezizomycotina</taxon>
        <taxon>Dothideomycetes</taxon>
        <taxon>Pleosporomycetidae</taxon>
        <taxon>Pleosporales</taxon>
        <taxon>Pleosporales incertae sedis</taxon>
        <taxon>Lojkania</taxon>
    </lineage>
</organism>
<feature type="compositionally biased region" description="Low complexity" evidence="8">
    <location>
        <begin position="405"/>
        <end position="415"/>
    </location>
</feature>
<comment type="subcellular location">
    <subcellularLocation>
        <location evidence="1">Nucleus</location>
    </subcellularLocation>
</comment>
<dbReference type="Gene3D" id="3.90.430.10">
    <property type="entry name" value="Copper fist DNA-binding domain"/>
    <property type="match status" value="1"/>
</dbReference>
<reference evidence="11" key="1">
    <citation type="journal article" date="2020" name="Stud. Mycol.">
        <title>101 Dothideomycetes genomes: A test case for predicting lifestyles and emergence of pathogens.</title>
        <authorList>
            <person name="Haridas S."/>
            <person name="Albert R."/>
            <person name="Binder M."/>
            <person name="Bloem J."/>
            <person name="LaButti K."/>
            <person name="Salamov A."/>
            <person name="Andreopoulos B."/>
            <person name="Baker S."/>
            <person name="Barry K."/>
            <person name="Bills G."/>
            <person name="Bluhm B."/>
            <person name="Cannon C."/>
            <person name="Castanera R."/>
            <person name="Culley D."/>
            <person name="Daum C."/>
            <person name="Ezra D."/>
            <person name="Gonzalez J."/>
            <person name="Henrissat B."/>
            <person name="Kuo A."/>
            <person name="Liang C."/>
            <person name="Lipzen A."/>
            <person name="Lutzoni F."/>
            <person name="Magnuson J."/>
            <person name="Mondo S."/>
            <person name="Nolan M."/>
            <person name="Ohm R."/>
            <person name="Pangilinan J."/>
            <person name="Park H.-J."/>
            <person name="Ramirez L."/>
            <person name="Alfaro M."/>
            <person name="Sun H."/>
            <person name="Tritt A."/>
            <person name="Yoshinaga Y."/>
            <person name="Zwiers L.-H."/>
            <person name="Turgeon B."/>
            <person name="Goodwin S."/>
            <person name="Spatafora J."/>
            <person name="Crous P."/>
            <person name="Grigoriev I."/>
        </authorList>
    </citation>
    <scope>NUCLEOTIDE SEQUENCE [LARGE SCALE GENOMIC DNA]</scope>
    <source>
        <strain evidence="11">CBS 304.66</strain>
    </source>
</reference>
<keyword evidence="6" id="KW-0804">Transcription</keyword>
<feature type="domain" description="Copper-fist" evidence="9">
    <location>
        <begin position="1"/>
        <end position="40"/>
    </location>
</feature>
<dbReference type="PRINTS" id="PR00617">
    <property type="entry name" value="COPPERFIST"/>
</dbReference>
<dbReference type="GO" id="GO:0006878">
    <property type="term" value="P:intracellular copper ion homeostasis"/>
    <property type="evidence" value="ECO:0007669"/>
    <property type="project" value="TreeGrafter"/>
</dbReference>
<dbReference type="SUPFAM" id="SSF57879">
    <property type="entry name" value="Zinc domain conserved in yeast copper-regulated transcription factors"/>
    <property type="match status" value="1"/>
</dbReference>
<dbReference type="FunFam" id="3.90.430.10:FF:000001">
    <property type="entry name" value="Copper fist DNA-binding protein"/>
    <property type="match status" value="1"/>
</dbReference>
<dbReference type="InterPro" id="IPR036395">
    <property type="entry name" value="Cu_fist_DNA-bd_dom_sf"/>
</dbReference>
<dbReference type="PANTHER" id="PTHR28088:SF5">
    <property type="entry name" value="TRANSCRIPTIONAL ACTIVATOR HAA1-RELATED"/>
    <property type="match status" value="1"/>
</dbReference>
<evidence type="ECO:0000256" key="4">
    <source>
        <dbReference type="ARBA" id="ARBA00023008"/>
    </source>
</evidence>
<feature type="compositionally biased region" description="Polar residues" evidence="8">
    <location>
        <begin position="352"/>
        <end position="361"/>
    </location>
</feature>
<dbReference type="GO" id="GO:0005507">
    <property type="term" value="F:copper ion binding"/>
    <property type="evidence" value="ECO:0007669"/>
    <property type="project" value="InterPro"/>
</dbReference>
<evidence type="ECO:0000256" key="8">
    <source>
        <dbReference type="SAM" id="MobiDB-lite"/>
    </source>
</evidence>
<dbReference type="Pfam" id="PF00649">
    <property type="entry name" value="Copper-fist"/>
    <property type="match status" value="1"/>
</dbReference>
<keyword evidence="3" id="KW-0862">Zinc</keyword>
<accession>A0A9P4KF75</accession>
<dbReference type="AlphaFoldDB" id="A0A9P4KF75"/>
<evidence type="ECO:0000313" key="10">
    <source>
        <dbReference type="EMBL" id="KAF2267515.1"/>
    </source>
</evidence>
<evidence type="ECO:0000313" key="11">
    <source>
        <dbReference type="Proteomes" id="UP000800093"/>
    </source>
</evidence>
<dbReference type="GO" id="GO:0005634">
    <property type="term" value="C:nucleus"/>
    <property type="evidence" value="ECO:0007669"/>
    <property type="project" value="UniProtKB-SubCell"/>
</dbReference>
<evidence type="ECO:0000256" key="2">
    <source>
        <dbReference type="ARBA" id="ARBA00022723"/>
    </source>
</evidence>
<gene>
    <name evidence="10" type="ORF">CC78DRAFT_59685</name>
</gene>
<dbReference type="PROSITE" id="PS50073">
    <property type="entry name" value="COPPER_FIST_2"/>
    <property type="match status" value="1"/>
</dbReference>